<protein>
    <submittedName>
        <fullName evidence="1">Uncharacterized protein</fullName>
    </submittedName>
</protein>
<dbReference type="EMBL" id="CAJZBQ010000036">
    <property type="protein sequence ID" value="CAG9324485.1"/>
    <property type="molecule type" value="Genomic_DNA"/>
</dbReference>
<keyword evidence="2" id="KW-1185">Reference proteome</keyword>
<sequence length="114" mass="12789">MRVASGAFLGILNAMKSITISTKRQMVQACINSVALYATEAASREEITERIIAEMEKIQRRGLRVILNSPQATANETHLIDLGMMSARALLDKRAFYYSGRKYQMQKKGAYSKI</sequence>
<dbReference type="Proteomes" id="UP001162131">
    <property type="component" value="Unassembled WGS sequence"/>
</dbReference>
<proteinExistence type="predicted"/>
<name>A0AAU9JLZ0_9CILI</name>
<dbReference type="AlphaFoldDB" id="A0AAU9JLZ0"/>
<accession>A0AAU9JLZ0</accession>
<reference evidence="1" key="1">
    <citation type="submission" date="2021-09" db="EMBL/GenBank/DDBJ databases">
        <authorList>
            <consortium name="AG Swart"/>
            <person name="Singh M."/>
            <person name="Singh A."/>
            <person name="Seah K."/>
            <person name="Emmerich C."/>
        </authorList>
    </citation>
    <scope>NUCLEOTIDE SEQUENCE</scope>
    <source>
        <strain evidence="1">ATCC30299</strain>
    </source>
</reference>
<organism evidence="1 2">
    <name type="scientific">Blepharisma stoltei</name>
    <dbReference type="NCBI Taxonomy" id="1481888"/>
    <lineage>
        <taxon>Eukaryota</taxon>
        <taxon>Sar</taxon>
        <taxon>Alveolata</taxon>
        <taxon>Ciliophora</taxon>
        <taxon>Postciliodesmatophora</taxon>
        <taxon>Heterotrichea</taxon>
        <taxon>Heterotrichida</taxon>
        <taxon>Blepharismidae</taxon>
        <taxon>Blepharisma</taxon>
    </lineage>
</organism>
<gene>
    <name evidence="1" type="ORF">BSTOLATCC_MIC36668</name>
</gene>
<evidence type="ECO:0000313" key="2">
    <source>
        <dbReference type="Proteomes" id="UP001162131"/>
    </source>
</evidence>
<comment type="caution">
    <text evidence="1">The sequence shown here is derived from an EMBL/GenBank/DDBJ whole genome shotgun (WGS) entry which is preliminary data.</text>
</comment>
<evidence type="ECO:0000313" key="1">
    <source>
        <dbReference type="EMBL" id="CAG9324485.1"/>
    </source>
</evidence>